<name>A0A0H5Q0G0_9ZZZZ</name>
<reference evidence="1" key="2">
    <citation type="submission" date="2015-07" db="EMBL/GenBank/DDBJ databases">
        <title>Plasmids, circular viruses and viroids from rat gut.</title>
        <authorList>
            <person name="Jorgensen T.J."/>
            <person name="Hansen M.A."/>
            <person name="Xu Z."/>
            <person name="Tabak M.A."/>
            <person name="Sorensen S.J."/>
            <person name="Hansen L.H."/>
        </authorList>
    </citation>
    <scope>NUCLEOTIDE SEQUENCE</scope>
    <source>
        <plasmid evidence="1">pRGRH0402</plasmid>
    </source>
</reference>
<dbReference type="AlphaFoldDB" id="A0A0H5Q0G0"/>
<sequence length="498" mass="58394">MVDFYEICTDFFSKFEEISAFDFYRNLFPLGELQNRSESGNHKYNAIACEICRTADGYKTKRFTVGNDLENLDVLLKSENFVVMAPLSYVGKARTAKNARYLYALVFDLDGIRGKQGLTDLFFQMQNEILPYPTYVANSGTGLHLYYSFDIPVPMFPSVVLPLEKLKNRLTRQIWNRYVTKFYEERDVQYEPIWQAFRIVGGVTKDFQKTGRRVRCWQVGKPVSLEELNRYVPDEFRISKDAIQYKPEMSLDEAKEKYPDWYERRIMKKSGKRYWTVNPALYEWWLNKLRTETSVGHRYYCIMCLAIYAKKCGIGFEKLKVDAMSLLKPFDEMTKDDDNHFTRQDIKDGLKAYRDEFCTMPINSIVHFSGIPIEKNRRNGRTQVKHLQGARAIRDINNPNWREGNGRKSVRNIVFEYLDENPNADYQIFCSDTGLKKSVFYKYKKEWQAEKDEELKKARRLFAFASLFDNCVKDAQTGEPVNLAELITGIPVPKEPPK</sequence>
<geneLocation type="plasmid" evidence="1">
    <name>pRGRH0402</name>
</geneLocation>
<reference evidence="1" key="1">
    <citation type="submission" date="2015-06" db="EMBL/GenBank/DDBJ databases">
        <authorList>
            <person name="Joergensen T."/>
        </authorList>
    </citation>
    <scope>NUCLEOTIDE SEQUENCE</scope>
    <source>
        <plasmid evidence="1">pRGRH0402</plasmid>
    </source>
</reference>
<organism evidence="1">
    <name type="scientific">uncultured prokaryote</name>
    <dbReference type="NCBI Taxonomy" id="198431"/>
    <lineage>
        <taxon>unclassified sequences</taxon>
        <taxon>environmental samples</taxon>
    </lineage>
</organism>
<accession>A0A0H5Q0G0</accession>
<evidence type="ECO:0000313" key="1">
    <source>
        <dbReference type="EMBL" id="CRY94900.1"/>
    </source>
</evidence>
<dbReference type="EMBL" id="LN853048">
    <property type="protein sequence ID" value="CRY94900.1"/>
    <property type="molecule type" value="Genomic_DNA"/>
</dbReference>
<keyword evidence="1" id="KW-0614">Plasmid</keyword>
<protein>
    <submittedName>
        <fullName evidence="1">Uncharacterized protein</fullName>
    </submittedName>
</protein>
<proteinExistence type="predicted"/>